<evidence type="ECO:0000313" key="1">
    <source>
        <dbReference type="EMBL" id="HAT3583510.1"/>
    </source>
</evidence>
<comment type="caution">
    <text evidence="1">The sequence shown here is derived from an EMBL/GenBank/DDBJ whole genome shotgun (WGS) entry which is preliminary data.</text>
</comment>
<dbReference type="AlphaFoldDB" id="A0A9P3WHI6"/>
<reference evidence="1" key="2">
    <citation type="submission" date="2020-10" db="EMBL/GenBank/DDBJ databases">
        <authorList>
            <consortium name="NCBI Pathogen Detection Project"/>
        </authorList>
    </citation>
    <scope>NUCLEOTIDE SEQUENCE</scope>
    <source>
        <strain evidence="1">CAVp300</strain>
    </source>
</reference>
<name>A0A9P3WHI6_KLUIN</name>
<organism evidence="1 2">
    <name type="scientific">Kluyvera intermedia</name>
    <name type="common">Enterobacter intermedius</name>
    <dbReference type="NCBI Taxonomy" id="61648"/>
    <lineage>
        <taxon>Bacteria</taxon>
        <taxon>Pseudomonadati</taxon>
        <taxon>Pseudomonadota</taxon>
        <taxon>Gammaproteobacteria</taxon>
        <taxon>Enterobacterales</taxon>
        <taxon>Enterobacteriaceae</taxon>
        <taxon>Kluyvera</taxon>
    </lineage>
</organism>
<reference evidence="1" key="1">
    <citation type="journal article" date="2018" name="Genome Biol.">
        <title>SKESA: strategic k-mer extension for scrupulous assemblies.</title>
        <authorList>
            <person name="Souvorov A."/>
            <person name="Agarwala R."/>
            <person name="Lipman D.J."/>
        </authorList>
    </citation>
    <scope>NUCLEOTIDE SEQUENCE</scope>
    <source>
        <strain evidence="1">CAVp300</strain>
    </source>
</reference>
<accession>A0A9P3WHI6</accession>
<proteinExistence type="predicted"/>
<evidence type="ECO:0000313" key="2">
    <source>
        <dbReference type="Proteomes" id="UP000867740"/>
    </source>
</evidence>
<protein>
    <submittedName>
        <fullName evidence="1">Uncharacterized protein</fullName>
    </submittedName>
</protein>
<gene>
    <name evidence="1" type="ORF">I8531_003852</name>
</gene>
<dbReference type="EMBL" id="DACSUM010000036">
    <property type="protein sequence ID" value="HAT3583510.1"/>
    <property type="molecule type" value="Genomic_DNA"/>
</dbReference>
<dbReference type="Proteomes" id="UP000867740">
    <property type="component" value="Unassembled WGS sequence"/>
</dbReference>
<sequence length="77" mass="8653">MDDLPDTGFAVVRCADRAIIAYLESFPDCQRAMMYRKGDMVSFMPLMEDEVIGTPSMFTMMLEKAGYRVCHVSDAAC</sequence>
<dbReference type="RefSeq" id="WP_047369733.1">
    <property type="nucleotide sequence ID" value="NZ_CABMNU010000005.1"/>
</dbReference>